<feature type="compositionally biased region" description="Polar residues" evidence="10">
    <location>
        <begin position="608"/>
        <end position="619"/>
    </location>
</feature>
<feature type="compositionally biased region" description="Polar residues" evidence="10">
    <location>
        <begin position="48"/>
        <end position="60"/>
    </location>
</feature>
<keyword evidence="8" id="KW-0539">Nucleus</keyword>
<feature type="domain" description="C2H2-type" evidence="11">
    <location>
        <begin position="141"/>
        <end position="171"/>
    </location>
</feature>
<dbReference type="GO" id="GO:0000978">
    <property type="term" value="F:RNA polymerase II cis-regulatory region sequence-specific DNA binding"/>
    <property type="evidence" value="ECO:0007669"/>
    <property type="project" value="TreeGrafter"/>
</dbReference>
<evidence type="ECO:0000313" key="13">
    <source>
        <dbReference type="Proteomes" id="UP001175261"/>
    </source>
</evidence>
<comment type="caution">
    <text evidence="12">The sequence shown here is derived from an EMBL/GenBank/DDBJ whole genome shotgun (WGS) entry which is preliminary data.</text>
</comment>
<keyword evidence="5" id="KW-0862">Zinc</keyword>
<dbReference type="InterPro" id="IPR036236">
    <property type="entry name" value="Znf_C2H2_sf"/>
</dbReference>
<evidence type="ECO:0000256" key="10">
    <source>
        <dbReference type="SAM" id="MobiDB-lite"/>
    </source>
</evidence>
<feature type="compositionally biased region" description="Basic and acidic residues" evidence="10">
    <location>
        <begin position="415"/>
        <end position="426"/>
    </location>
</feature>
<feature type="compositionally biased region" description="Basic and acidic residues" evidence="10">
    <location>
        <begin position="79"/>
        <end position="89"/>
    </location>
</feature>
<evidence type="ECO:0000313" key="12">
    <source>
        <dbReference type="EMBL" id="KAK0386958.1"/>
    </source>
</evidence>
<proteinExistence type="predicted"/>
<dbReference type="FunFam" id="3.30.160.60:FF:000758">
    <property type="entry name" value="C2H2 transcription factor, putative"/>
    <property type="match status" value="1"/>
</dbReference>
<evidence type="ECO:0000256" key="6">
    <source>
        <dbReference type="ARBA" id="ARBA00023015"/>
    </source>
</evidence>
<sequence length="681" mass="73412">MAATFHPVNRATGVVASPIAAVMTPSPPTPRRNTASDNEPVHKIDDASTPTLATFTSPANGQKPLPKDAFPQAVQIPESAEKAKADSPHRTPQSQTRDSMEMDVDESDGEAGEAGDDAGSDDESVSADGTRSNKKKKSQRFYCTEFPPCSLSFTRSEHLARHIRKHTGERPFQCHCSRRFSRLDNLRQHAQTVHVNEDIPIDSLAATGSRFQRQIRTDRVRTAAGNRARASTGGSAGGPARGHSKSLSTSSINSISSVGSAYSSHADARRRPPPLVMAADPRARAGLDPYRDGVYYGPPSPEYGTPTSATFSTGQTSPRWNPGMTSPTMSHSRSHSMYSAGVRTPGRRLSVPSGANPFQSPYAVAQGRQVFAPGSVNSSNSGAFSPSSSSLLSSPTASSSAWSARRESVSSASDEPWRRRTWHPESRGFSNPSQLSTVTSNTSPNPPPPMAEPSKPQPGLRLPGIESFGPIPGPPRTPPSRTSPMKVDSEPPRMRMPAGLEGSPADRPRNANLYEPNLQRGLNRLELEHNPSRESPSAWASEVTKAVHDQADQVRLNPTVRFQEPPPSAYHGGPAMASRSLHQHTMSAPSFASNRDNRRHGWYHGPSRESSGWQQQANSDPRAAHVDRMEHPNMTAFSGFPNREQQTQQPAPERGGNGDPLRRLEALVAVATSEGTTATAY</sequence>
<feature type="compositionally biased region" description="Polar residues" evidence="10">
    <location>
        <begin position="428"/>
        <end position="443"/>
    </location>
</feature>
<dbReference type="PANTHER" id="PTHR23235">
    <property type="entry name" value="KRUEPPEL-LIKE TRANSCRIPTION FACTOR"/>
    <property type="match status" value="1"/>
</dbReference>
<feature type="compositionally biased region" description="Low complexity" evidence="10">
    <location>
        <begin position="222"/>
        <end position="233"/>
    </location>
</feature>
<evidence type="ECO:0000256" key="4">
    <source>
        <dbReference type="ARBA" id="ARBA00022771"/>
    </source>
</evidence>
<dbReference type="GO" id="GO:0000981">
    <property type="term" value="F:DNA-binding transcription factor activity, RNA polymerase II-specific"/>
    <property type="evidence" value="ECO:0007669"/>
    <property type="project" value="TreeGrafter"/>
</dbReference>
<keyword evidence="2" id="KW-0479">Metal-binding</keyword>
<comment type="subcellular location">
    <subcellularLocation>
        <location evidence="1">Nucleus</location>
    </subcellularLocation>
</comment>
<feature type="compositionally biased region" description="Basic and acidic residues" evidence="10">
    <location>
        <begin position="523"/>
        <end position="532"/>
    </location>
</feature>
<keyword evidence="6" id="KW-0805">Transcription regulation</keyword>
<evidence type="ECO:0000256" key="5">
    <source>
        <dbReference type="ARBA" id="ARBA00022833"/>
    </source>
</evidence>
<feature type="region of interest" description="Disordered" evidence="10">
    <location>
        <begin position="377"/>
        <end position="663"/>
    </location>
</feature>
<dbReference type="PANTHER" id="PTHR23235:SF127">
    <property type="entry name" value="TRANSCRIPTION FACTOR, PUTATIVE (AFU_ORTHOLOGUE AFUA_3G09820)-RELATED"/>
    <property type="match status" value="1"/>
</dbReference>
<name>A0AA39L7G5_SARSR</name>
<feature type="region of interest" description="Disordered" evidence="10">
    <location>
        <begin position="1"/>
        <end position="139"/>
    </location>
</feature>
<feature type="domain" description="C2H2-type" evidence="11">
    <location>
        <begin position="172"/>
        <end position="199"/>
    </location>
</feature>
<keyword evidence="4 9" id="KW-0863">Zinc-finger</keyword>
<feature type="compositionally biased region" description="Acidic residues" evidence="10">
    <location>
        <begin position="101"/>
        <end position="125"/>
    </location>
</feature>
<dbReference type="InterPro" id="IPR013087">
    <property type="entry name" value="Znf_C2H2_type"/>
</dbReference>
<dbReference type="AlphaFoldDB" id="A0AA39L7G5"/>
<evidence type="ECO:0000256" key="9">
    <source>
        <dbReference type="PROSITE-ProRule" id="PRU00042"/>
    </source>
</evidence>
<feature type="compositionally biased region" description="Low complexity" evidence="10">
    <location>
        <begin position="377"/>
        <end position="413"/>
    </location>
</feature>
<dbReference type="EMBL" id="JAPDFR010000004">
    <property type="protein sequence ID" value="KAK0386958.1"/>
    <property type="molecule type" value="Genomic_DNA"/>
</dbReference>
<dbReference type="SUPFAM" id="SSF57667">
    <property type="entry name" value="beta-beta-alpha zinc fingers"/>
    <property type="match status" value="1"/>
</dbReference>
<protein>
    <recommendedName>
        <fullName evidence="11">C2H2-type domain-containing protein</fullName>
    </recommendedName>
</protein>
<feature type="region of interest" description="Disordered" evidence="10">
    <location>
        <begin position="296"/>
        <end position="355"/>
    </location>
</feature>
<evidence type="ECO:0000256" key="8">
    <source>
        <dbReference type="ARBA" id="ARBA00023242"/>
    </source>
</evidence>
<dbReference type="Gene3D" id="3.30.160.60">
    <property type="entry name" value="Classic Zinc Finger"/>
    <property type="match status" value="2"/>
</dbReference>
<accession>A0AA39L7G5</accession>
<dbReference type="PROSITE" id="PS50157">
    <property type="entry name" value="ZINC_FINGER_C2H2_2"/>
    <property type="match status" value="2"/>
</dbReference>
<evidence type="ECO:0000256" key="3">
    <source>
        <dbReference type="ARBA" id="ARBA00022737"/>
    </source>
</evidence>
<reference evidence="12" key="1">
    <citation type="submission" date="2022-10" db="EMBL/GenBank/DDBJ databases">
        <title>Determination and structural analysis of whole genome sequence of Sarocladium strictum F4-1.</title>
        <authorList>
            <person name="Hu L."/>
            <person name="Jiang Y."/>
        </authorList>
    </citation>
    <scope>NUCLEOTIDE SEQUENCE</scope>
    <source>
        <strain evidence="12">F4-1</strain>
    </source>
</reference>
<keyword evidence="7" id="KW-0804">Transcription</keyword>
<evidence type="ECO:0000259" key="11">
    <source>
        <dbReference type="PROSITE" id="PS50157"/>
    </source>
</evidence>
<evidence type="ECO:0000256" key="1">
    <source>
        <dbReference type="ARBA" id="ARBA00004123"/>
    </source>
</evidence>
<dbReference type="FunFam" id="3.30.160.60:FF:000606">
    <property type="entry name" value="C2H2 transcription factor, putative"/>
    <property type="match status" value="1"/>
</dbReference>
<keyword evidence="13" id="KW-1185">Reference proteome</keyword>
<feature type="region of interest" description="Disordered" evidence="10">
    <location>
        <begin position="214"/>
        <end position="252"/>
    </location>
</feature>
<evidence type="ECO:0000256" key="2">
    <source>
        <dbReference type="ARBA" id="ARBA00022723"/>
    </source>
</evidence>
<feature type="compositionally biased region" description="Basic and acidic residues" evidence="10">
    <location>
        <begin position="622"/>
        <end position="631"/>
    </location>
</feature>
<feature type="compositionally biased region" description="Polar residues" evidence="10">
    <location>
        <begin position="305"/>
        <end position="337"/>
    </location>
</feature>
<feature type="compositionally biased region" description="Polar residues" evidence="10">
    <location>
        <begin position="583"/>
        <end position="594"/>
    </location>
</feature>
<gene>
    <name evidence="12" type="ORF">NLU13_5271</name>
</gene>
<organism evidence="12 13">
    <name type="scientific">Sarocladium strictum</name>
    <name type="common">Black bundle disease fungus</name>
    <name type="synonym">Acremonium strictum</name>
    <dbReference type="NCBI Taxonomy" id="5046"/>
    <lineage>
        <taxon>Eukaryota</taxon>
        <taxon>Fungi</taxon>
        <taxon>Dikarya</taxon>
        <taxon>Ascomycota</taxon>
        <taxon>Pezizomycotina</taxon>
        <taxon>Sordariomycetes</taxon>
        <taxon>Hypocreomycetidae</taxon>
        <taxon>Hypocreales</taxon>
        <taxon>Sarocladiaceae</taxon>
        <taxon>Sarocladium</taxon>
    </lineage>
</organism>
<dbReference type="GO" id="GO:0005634">
    <property type="term" value="C:nucleus"/>
    <property type="evidence" value="ECO:0007669"/>
    <property type="project" value="UniProtKB-SubCell"/>
</dbReference>
<evidence type="ECO:0000256" key="7">
    <source>
        <dbReference type="ARBA" id="ARBA00023163"/>
    </source>
</evidence>
<dbReference type="GO" id="GO:0008270">
    <property type="term" value="F:zinc ion binding"/>
    <property type="evidence" value="ECO:0007669"/>
    <property type="project" value="UniProtKB-KW"/>
</dbReference>
<dbReference type="Proteomes" id="UP001175261">
    <property type="component" value="Unassembled WGS sequence"/>
</dbReference>
<keyword evidence="3" id="KW-0677">Repeat</keyword>
<dbReference type="GO" id="GO:0051701">
    <property type="term" value="P:biological process involved in interaction with host"/>
    <property type="evidence" value="ECO:0007669"/>
    <property type="project" value="UniProtKB-ARBA"/>
</dbReference>